<gene>
    <name evidence="1" type="ORF">NDU88_011334</name>
</gene>
<evidence type="ECO:0000313" key="2">
    <source>
        <dbReference type="Proteomes" id="UP001066276"/>
    </source>
</evidence>
<reference evidence="1" key="1">
    <citation type="journal article" date="2022" name="bioRxiv">
        <title>Sequencing and chromosome-scale assembly of the giantPleurodeles waltlgenome.</title>
        <authorList>
            <person name="Brown T."/>
            <person name="Elewa A."/>
            <person name="Iarovenko S."/>
            <person name="Subramanian E."/>
            <person name="Araus A.J."/>
            <person name="Petzold A."/>
            <person name="Susuki M."/>
            <person name="Suzuki K.-i.T."/>
            <person name="Hayashi T."/>
            <person name="Toyoda A."/>
            <person name="Oliveira C."/>
            <person name="Osipova E."/>
            <person name="Leigh N.D."/>
            <person name="Simon A."/>
            <person name="Yun M.H."/>
        </authorList>
    </citation>
    <scope>NUCLEOTIDE SEQUENCE</scope>
    <source>
        <strain evidence="1">20211129_DDA</strain>
        <tissue evidence="1">Liver</tissue>
    </source>
</reference>
<dbReference type="AlphaFoldDB" id="A0AAV7QZQ2"/>
<evidence type="ECO:0000313" key="1">
    <source>
        <dbReference type="EMBL" id="KAJ1145042.1"/>
    </source>
</evidence>
<name>A0AAV7QZQ2_PLEWA</name>
<keyword evidence="2" id="KW-1185">Reference proteome</keyword>
<protein>
    <submittedName>
        <fullName evidence="1">Uncharacterized protein</fullName>
    </submittedName>
</protein>
<proteinExistence type="predicted"/>
<dbReference type="EMBL" id="JANPWB010000010">
    <property type="protein sequence ID" value="KAJ1145042.1"/>
    <property type="molecule type" value="Genomic_DNA"/>
</dbReference>
<organism evidence="1 2">
    <name type="scientific">Pleurodeles waltl</name>
    <name type="common">Iberian ribbed newt</name>
    <dbReference type="NCBI Taxonomy" id="8319"/>
    <lineage>
        <taxon>Eukaryota</taxon>
        <taxon>Metazoa</taxon>
        <taxon>Chordata</taxon>
        <taxon>Craniata</taxon>
        <taxon>Vertebrata</taxon>
        <taxon>Euteleostomi</taxon>
        <taxon>Amphibia</taxon>
        <taxon>Batrachia</taxon>
        <taxon>Caudata</taxon>
        <taxon>Salamandroidea</taxon>
        <taxon>Salamandridae</taxon>
        <taxon>Pleurodelinae</taxon>
        <taxon>Pleurodeles</taxon>
    </lineage>
</organism>
<accession>A0AAV7QZQ2</accession>
<comment type="caution">
    <text evidence="1">The sequence shown here is derived from an EMBL/GenBank/DDBJ whole genome shotgun (WGS) entry which is preliminary data.</text>
</comment>
<dbReference type="Proteomes" id="UP001066276">
    <property type="component" value="Chromosome 6"/>
</dbReference>
<sequence length="180" mass="18274">MHRVCLCEAAAPASDSVASHQLQFLPTKYGEEEESSSPMALGDGRTSFGVRVSQGCSLGDSRSEGGMGGDDDVVGMGAGGEDEGDIVDGADSRSKDILGVVIDGIVISDDLENKGDVIVNDGLVANGGAVDIGVLVVGNGLFDDGVNVTVGDTGIDFDYVIVDGLSSKLMMMKTPVETGG</sequence>